<dbReference type="PANTHER" id="PTHR10584:SF166">
    <property type="entry name" value="RIBOKINASE"/>
    <property type="match status" value="1"/>
</dbReference>
<dbReference type="InterPro" id="IPR002139">
    <property type="entry name" value="Ribo/fructo_kinase"/>
</dbReference>
<dbReference type="GO" id="GO:0016301">
    <property type="term" value="F:kinase activity"/>
    <property type="evidence" value="ECO:0007669"/>
    <property type="project" value="UniProtKB-KW"/>
</dbReference>
<gene>
    <name evidence="5" type="ORF">QPL79_08355</name>
</gene>
<keyword evidence="2" id="KW-0808">Transferase</keyword>
<evidence type="ECO:0000256" key="3">
    <source>
        <dbReference type="ARBA" id="ARBA00022777"/>
    </source>
</evidence>
<evidence type="ECO:0000256" key="2">
    <source>
        <dbReference type="ARBA" id="ARBA00022679"/>
    </source>
</evidence>
<name>A0ABD4Z8X0_9CREN</name>
<dbReference type="InterPro" id="IPR029056">
    <property type="entry name" value="Ribokinase-like"/>
</dbReference>
<proteinExistence type="inferred from homology"/>
<accession>A0ABD4Z8X0</accession>
<dbReference type="EMBL" id="JASNVW010000007">
    <property type="protein sequence ID" value="MDK6029372.1"/>
    <property type="molecule type" value="Genomic_DNA"/>
</dbReference>
<reference evidence="5 6" key="1">
    <citation type="submission" date="2023-05" db="EMBL/GenBank/DDBJ databases">
        <title>A new hyperthermophilic archaea 'Ignisphaera cupida' sp. nov. and description of the family 'Ignisphaeraceae' fam. nov.</title>
        <authorList>
            <person name="Podosokorskaya O.A."/>
            <person name="Elcheninov A.G."/>
            <person name="Klukina A."/>
            <person name="Merkel A.Y."/>
        </authorList>
    </citation>
    <scope>NUCLEOTIDE SEQUENCE [LARGE SCALE GENOMIC DNA]</scope>
    <source>
        <strain evidence="5 6">4213-co</strain>
    </source>
</reference>
<dbReference type="RefSeq" id="WP_285274358.1">
    <property type="nucleotide sequence ID" value="NZ_JASNVW010000007.1"/>
</dbReference>
<dbReference type="PANTHER" id="PTHR10584">
    <property type="entry name" value="SUGAR KINASE"/>
    <property type="match status" value="1"/>
</dbReference>
<dbReference type="SUPFAM" id="SSF53613">
    <property type="entry name" value="Ribokinase-like"/>
    <property type="match status" value="1"/>
</dbReference>
<evidence type="ECO:0000313" key="5">
    <source>
        <dbReference type="EMBL" id="MDK6029372.1"/>
    </source>
</evidence>
<organism evidence="5 6">
    <name type="scientific">Ignisphaera cupida</name>
    <dbReference type="NCBI Taxonomy" id="3050454"/>
    <lineage>
        <taxon>Archaea</taxon>
        <taxon>Thermoproteota</taxon>
        <taxon>Thermoprotei</taxon>
        <taxon>Desulfurococcales</taxon>
        <taxon>Desulfurococcaceae</taxon>
        <taxon>Ignisphaera</taxon>
    </lineage>
</organism>
<evidence type="ECO:0000259" key="4">
    <source>
        <dbReference type="Pfam" id="PF00294"/>
    </source>
</evidence>
<protein>
    <submittedName>
        <fullName evidence="5">Carbohydrate kinase family protein</fullName>
    </submittedName>
</protein>
<keyword evidence="3 5" id="KW-0418">Kinase</keyword>
<keyword evidence="6" id="KW-1185">Reference proteome</keyword>
<evidence type="ECO:0000256" key="1">
    <source>
        <dbReference type="ARBA" id="ARBA00010688"/>
    </source>
</evidence>
<comment type="similarity">
    <text evidence="1">Belongs to the carbohydrate kinase PfkB family.</text>
</comment>
<dbReference type="InterPro" id="IPR011611">
    <property type="entry name" value="PfkB_dom"/>
</dbReference>
<dbReference type="Proteomes" id="UP001529235">
    <property type="component" value="Unassembled WGS sequence"/>
</dbReference>
<evidence type="ECO:0000313" key="6">
    <source>
        <dbReference type="Proteomes" id="UP001529235"/>
    </source>
</evidence>
<dbReference type="GO" id="GO:0006796">
    <property type="term" value="P:phosphate-containing compound metabolic process"/>
    <property type="evidence" value="ECO:0007669"/>
    <property type="project" value="UniProtKB-ARBA"/>
</dbReference>
<comment type="caution">
    <text evidence="5">The sequence shown here is derived from an EMBL/GenBank/DDBJ whole genome shotgun (WGS) entry which is preliminary data.</text>
</comment>
<dbReference type="PRINTS" id="PR00990">
    <property type="entry name" value="RIBOKINASE"/>
</dbReference>
<feature type="domain" description="Carbohydrate kinase PfkB" evidence="4">
    <location>
        <begin position="3"/>
        <end position="276"/>
    </location>
</feature>
<dbReference type="AlphaFoldDB" id="A0ABD4Z8X0"/>
<dbReference type="Pfam" id="PF00294">
    <property type="entry name" value="PfkB"/>
    <property type="match status" value="1"/>
</dbReference>
<dbReference type="Gene3D" id="3.40.1190.20">
    <property type="match status" value="1"/>
</dbReference>
<sequence length="306" mass="33566">MSVFVAGRINYDTILFVKGFFQRGRKFVGNLVTEGVGGTGANIAISMVRAGARNVKLFGAVGKDLENTVKTYLQSEGVGIEHVIVFDGETGRAYIIIDDEGESTIITIPGVNNMLSASHIPKDILDSSAIVVANIPRDVATAIVEKFKGQLMFMDPGNSWNPLELVSKTQCECFILPNEYEFSQYLNNSKSDLHAYKNCVIVVKKGEKGATLYDYRRGRALDVGAMPLKKLGLKVYSTAGCGDIFTGVFATLYMESRNIEKAMLYASIAAGVKATRILSHDVPKRSELETLIDKYRSMISINEYSL</sequence>